<dbReference type="PANTHER" id="PTHR33186:SF15">
    <property type="entry name" value="OS06G0249850 PROTEIN"/>
    <property type="match status" value="1"/>
</dbReference>
<evidence type="ECO:0000259" key="1">
    <source>
        <dbReference type="Pfam" id="PF23635"/>
    </source>
</evidence>
<gene>
    <name evidence="2" type="ORF">BAE44_0020032</name>
</gene>
<protein>
    <recommendedName>
        <fullName evidence="1">F-box protein AT5G49610-like beta-propeller domain-containing protein</fullName>
    </recommendedName>
</protein>
<evidence type="ECO:0000313" key="3">
    <source>
        <dbReference type="Proteomes" id="UP000095767"/>
    </source>
</evidence>
<proteinExistence type="predicted"/>
<dbReference type="EMBL" id="LWDX02055096">
    <property type="protein sequence ID" value="OEL18949.1"/>
    <property type="molecule type" value="Genomic_DNA"/>
</dbReference>
<dbReference type="PANTHER" id="PTHR33186">
    <property type="entry name" value="OS10G0136150 PROTEIN-RELATED"/>
    <property type="match status" value="1"/>
</dbReference>
<evidence type="ECO:0000313" key="2">
    <source>
        <dbReference type="EMBL" id="OEL18949.1"/>
    </source>
</evidence>
<organism evidence="2 3">
    <name type="scientific">Dichanthelium oligosanthes</name>
    <dbReference type="NCBI Taxonomy" id="888268"/>
    <lineage>
        <taxon>Eukaryota</taxon>
        <taxon>Viridiplantae</taxon>
        <taxon>Streptophyta</taxon>
        <taxon>Embryophyta</taxon>
        <taxon>Tracheophyta</taxon>
        <taxon>Spermatophyta</taxon>
        <taxon>Magnoliopsida</taxon>
        <taxon>Liliopsida</taxon>
        <taxon>Poales</taxon>
        <taxon>Poaceae</taxon>
        <taxon>PACMAD clade</taxon>
        <taxon>Panicoideae</taxon>
        <taxon>Panicodae</taxon>
        <taxon>Paniceae</taxon>
        <taxon>Dichantheliinae</taxon>
        <taxon>Dichanthelium</taxon>
    </lineage>
</organism>
<reference evidence="2 3" key="1">
    <citation type="submission" date="2016-09" db="EMBL/GenBank/DDBJ databases">
        <title>The draft genome of Dichanthelium oligosanthes: A C3 panicoid grass species.</title>
        <authorList>
            <person name="Studer A.J."/>
            <person name="Schnable J.C."/>
            <person name="Brutnell T.P."/>
        </authorList>
    </citation>
    <scope>NUCLEOTIDE SEQUENCE [LARGE SCALE GENOMIC DNA]</scope>
    <source>
        <strain evidence="3">cv. Kellogg 1175</strain>
        <tissue evidence="2">Leaf</tissue>
    </source>
</reference>
<name>A0A1E5V1C8_9POAL</name>
<dbReference type="Pfam" id="PF23635">
    <property type="entry name" value="Beta-prop_AT5G49610-like"/>
    <property type="match status" value="1"/>
</dbReference>
<dbReference type="Proteomes" id="UP000095767">
    <property type="component" value="Unassembled WGS sequence"/>
</dbReference>
<keyword evidence="3" id="KW-1185">Reference proteome</keyword>
<comment type="caution">
    <text evidence="2">The sequence shown here is derived from an EMBL/GenBank/DDBJ whole genome shotgun (WGS) entry which is preliminary data.</text>
</comment>
<accession>A0A1E5V1C8</accession>
<feature type="domain" description="F-box protein AT5G49610-like beta-propeller" evidence="1">
    <location>
        <begin position="46"/>
        <end position="183"/>
    </location>
</feature>
<sequence length="250" mass="28039">MSGGRRYIRAPRLERKHHYEFSTGAVLCDAGHDADRGCCGDCPFAVYMVVTLDREDTAHAFIYSSTDGEWKDMDSTHSTATLIKEGPGLLLGSVLYWTLVVGSILALDFNKHVFYEIEQPPNAAYEYEDNVQVMETEGGVLSLTAITICSLKFEFHLWSRRDDGGLVGEWVLQRAVYLDELIPTGPPPMAYDLPVILGADGSVVFVRKEDGIFQVYLETSQFKRLCDSNNIHNIYPYKSLFLLEAKAPKP</sequence>
<dbReference type="OrthoDB" id="649168at2759"/>
<dbReference type="AlphaFoldDB" id="A0A1E5V1C8"/>
<dbReference type="InterPro" id="IPR056594">
    <property type="entry name" value="AT5G49610-like_b-prop"/>
</dbReference>